<reference evidence="2" key="1">
    <citation type="journal article" date="2020" name="Fungal Divers.">
        <title>Resolving the Mortierellaceae phylogeny through synthesis of multi-gene phylogenetics and phylogenomics.</title>
        <authorList>
            <person name="Vandepol N."/>
            <person name="Liber J."/>
            <person name="Desiro A."/>
            <person name="Na H."/>
            <person name="Kennedy M."/>
            <person name="Barry K."/>
            <person name="Grigoriev I.V."/>
            <person name="Miller A.N."/>
            <person name="O'Donnell K."/>
            <person name="Stajich J.E."/>
            <person name="Bonito G."/>
        </authorList>
    </citation>
    <scope>NUCLEOTIDE SEQUENCE</scope>
    <source>
        <strain evidence="2">MES-2147</strain>
    </source>
</reference>
<evidence type="ECO:0000313" key="3">
    <source>
        <dbReference type="Proteomes" id="UP000749646"/>
    </source>
</evidence>
<dbReference type="InterPro" id="IPR011333">
    <property type="entry name" value="SKP1/BTB/POZ_sf"/>
</dbReference>
<keyword evidence="3" id="KW-1185">Reference proteome</keyword>
<feature type="coiled-coil region" evidence="1">
    <location>
        <begin position="83"/>
        <end position="110"/>
    </location>
</feature>
<comment type="caution">
    <text evidence="2">The sequence shown here is derived from an EMBL/GenBank/DDBJ whole genome shotgun (WGS) entry which is preliminary data.</text>
</comment>
<sequence length="111" mass="12717">YLMELLRLSNHYEAPRLKELIAYEIISKMMVTHGNAFSVRSYAEQGECGDIQEYCNKYLKTNLASMRTFLDGEQMACISSMVHANSDDQKAAIMKEIEELMNNRNELDALA</sequence>
<accession>A0A9P6IZC1</accession>
<protein>
    <submittedName>
        <fullName evidence="2">Uncharacterized protein</fullName>
    </submittedName>
</protein>
<dbReference type="Proteomes" id="UP000749646">
    <property type="component" value="Unassembled WGS sequence"/>
</dbReference>
<gene>
    <name evidence="2" type="ORF">BGZ65_004102</name>
</gene>
<evidence type="ECO:0000313" key="2">
    <source>
        <dbReference type="EMBL" id="KAF9954354.1"/>
    </source>
</evidence>
<feature type="non-terminal residue" evidence="2">
    <location>
        <position position="1"/>
    </location>
</feature>
<name>A0A9P6IZC1_9FUNG</name>
<organism evidence="2 3">
    <name type="scientific">Modicella reniformis</name>
    <dbReference type="NCBI Taxonomy" id="1440133"/>
    <lineage>
        <taxon>Eukaryota</taxon>
        <taxon>Fungi</taxon>
        <taxon>Fungi incertae sedis</taxon>
        <taxon>Mucoromycota</taxon>
        <taxon>Mortierellomycotina</taxon>
        <taxon>Mortierellomycetes</taxon>
        <taxon>Mortierellales</taxon>
        <taxon>Mortierellaceae</taxon>
        <taxon>Modicella</taxon>
    </lineage>
</organism>
<keyword evidence="1" id="KW-0175">Coiled coil</keyword>
<evidence type="ECO:0000256" key="1">
    <source>
        <dbReference type="SAM" id="Coils"/>
    </source>
</evidence>
<dbReference type="EMBL" id="JAAAHW010006837">
    <property type="protein sequence ID" value="KAF9954354.1"/>
    <property type="molecule type" value="Genomic_DNA"/>
</dbReference>
<proteinExistence type="predicted"/>
<dbReference type="AlphaFoldDB" id="A0A9P6IZC1"/>
<dbReference type="Gene3D" id="3.30.710.10">
    <property type="entry name" value="Potassium Channel Kv1.1, Chain A"/>
    <property type="match status" value="1"/>
</dbReference>